<dbReference type="RefSeq" id="WP_172423797.1">
    <property type="nucleotide sequence ID" value="NZ_CP019717.1"/>
</dbReference>
<dbReference type="Proteomes" id="UP000464330">
    <property type="component" value="Chromosome"/>
</dbReference>
<reference evidence="1 2" key="1">
    <citation type="journal article" date="2020" name="Int. J. Med. Microbiol.">
        <title>Discovery of Paenibacillus larvae ERIC V: Phenotypic and genomic comparison to genotypes ERIC I-IV reveal different inventories of virulence factors which correlate with epidemiological prevalences of American Foulbrood.</title>
        <authorList>
            <person name="Beims H."/>
            <person name="Bunk B."/>
            <person name="Erler S."/>
            <person name="Mohr K.I."/>
            <person name="Sproer C."/>
            <person name="Pradella S."/>
            <person name="Gunther G."/>
            <person name="Rohde M."/>
            <person name="von der Ohe W."/>
            <person name="Steinert M."/>
        </authorList>
    </citation>
    <scope>NUCLEOTIDE SEQUENCE [LARGE SCALE GENOMIC DNA]</scope>
    <source>
        <strain evidence="1">Eric_V</strain>
    </source>
</reference>
<evidence type="ECO:0000313" key="2">
    <source>
        <dbReference type="Proteomes" id="UP000464330"/>
    </source>
</evidence>
<proteinExistence type="predicted"/>
<name>A0A6C0QYY5_9BACL</name>
<dbReference type="EMBL" id="CP019717">
    <property type="protein sequence ID" value="QHZ53932.1"/>
    <property type="molecule type" value="Genomic_DNA"/>
</dbReference>
<sequence>MERILVMGDLYNSLFSAQVTSPDVLVDYQVWNQIKAGLPRYYVMPDPNMTSIISDLRRKYG</sequence>
<dbReference type="AlphaFoldDB" id="A0A6C0QYY5"/>
<gene>
    <name evidence="1" type="ORF">ERICV_04944</name>
</gene>
<organism evidence="1 2">
    <name type="scientific">Paenibacillus larvae subsp. larvae</name>
    <dbReference type="NCBI Taxonomy" id="147375"/>
    <lineage>
        <taxon>Bacteria</taxon>
        <taxon>Bacillati</taxon>
        <taxon>Bacillota</taxon>
        <taxon>Bacilli</taxon>
        <taxon>Bacillales</taxon>
        <taxon>Paenibacillaceae</taxon>
        <taxon>Paenibacillus</taxon>
    </lineage>
</organism>
<accession>A0A6C0QYY5</accession>
<evidence type="ECO:0000313" key="1">
    <source>
        <dbReference type="EMBL" id="QHZ53932.1"/>
    </source>
</evidence>
<protein>
    <submittedName>
        <fullName evidence="1">Uncharacterized protein</fullName>
    </submittedName>
</protein>